<evidence type="ECO:0000256" key="6">
    <source>
        <dbReference type="ARBA" id="ARBA00023136"/>
    </source>
</evidence>
<comment type="subcellular location">
    <subcellularLocation>
        <location evidence="1">Membrane</location>
        <topology evidence="1">Multi-pass membrane protein</topology>
    </subcellularLocation>
</comment>
<keyword evidence="2" id="KW-0813">Transport</keyword>
<accession>A0ABN9SSL0</accession>
<evidence type="ECO:0000313" key="10">
    <source>
        <dbReference type="Proteomes" id="UP001189429"/>
    </source>
</evidence>
<feature type="transmembrane region" description="Helical" evidence="8">
    <location>
        <begin position="131"/>
        <end position="151"/>
    </location>
</feature>
<evidence type="ECO:0000256" key="5">
    <source>
        <dbReference type="ARBA" id="ARBA00023065"/>
    </source>
</evidence>
<feature type="transmembrane region" description="Helical" evidence="8">
    <location>
        <begin position="304"/>
        <end position="322"/>
    </location>
</feature>
<feature type="transmembrane region" description="Helical" evidence="8">
    <location>
        <begin position="328"/>
        <end position="352"/>
    </location>
</feature>
<comment type="caution">
    <text evidence="9">The sequence shown here is derived from an EMBL/GenBank/DDBJ whole genome shotgun (WGS) entry which is preliminary data.</text>
</comment>
<dbReference type="InterPro" id="IPR044669">
    <property type="entry name" value="YneE/VCCN1/2-like"/>
</dbReference>
<dbReference type="EMBL" id="CAUYUJ010012947">
    <property type="protein sequence ID" value="CAK0834909.1"/>
    <property type="molecule type" value="Genomic_DNA"/>
</dbReference>
<evidence type="ECO:0000313" key="9">
    <source>
        <dbReference type="EMBL" id="CAK0834909.1"/>
    </source>
</evidence>
<feature type="region of interest" description="Disordered" evidence="7">
    <location>
        <begin position="444"/>
        <end position="463"/>
    </location>
</feature>
<feature type="transmembrane region" description="Helical" evidence="8">
    <location>
        <begin position="98"/>
        <end position="119"/>
    </location>
</feature>
<dbReference type="Pfam" id="PF25539">
    <property type="entry name" value="Bestrophin_2"/>
    <property type="match status" value="1"/>
</dbReference>
<gene>
    <name evidence="9" type="ORF">PCOR1329_LOCUS32181</name>
</gene>
<evidence type="ECO:0000256" key="3">
    <source>
        <dbReference type="ARBA" id="ARBA00022692"/>
    </source>
</evidence>
<name>A0ABN9SSL0_9DINO</name>
<evidence type="ECO:0000256" key="2">
    <source>
        <dbReference type="ARBA" id="ARBA00022448"/>
    </source>
</evidence>
<organism evidence="9 10">
    <name type="scientific">Prorocentrum cordatum</name>
    <dbReference type="NCBI Taxonomy" id="2364126"/>
    <lineage>
        <taxon>Eukaryota</taxon>
        <taxon>Sar</taxon>
        <taxon>Alveolata</taxon>
        <taxon>Dinophyceae</taxon>
        <taxon>Prorocentrales</taxon>
        <taxon>Prorocentraceae</taxon>
        <taxon>Prorocentrum</taxon>
    </lineage>
</organism>
<keyword evidence="10" id="KW-1185">Reference proteome</keyword>
<evidence type="ECO:0000256" key="1">
    <source>
        <dbReference type="ARBA" id="ARBA00004141"/>
    </source>
</evidence>
<keyword evidence="5" id="KW-0406">Ion transport</keyword>
<dbReference type="PANTHER" id="PTHR33281">
    <property type="entry name" value="UPF0187 PROTEIN YNEE"/>
    <property type="match status" value="1"/>
</dbReference>
<keyword evidence="4 8" id="KW-1133">Transmembrane helix</keyword>
<evidence type="ECO:0000256" key="4">
    <source>
        <dbReference type="ARBA" id="ARBA00022989"/>
    </source>
</evidence>
<dbReference type="Proteomes" id="UP001189429">
    <property type="component" value="Unassembled WGS sequence"/>
</dbReference>
<sequence length="463" mass="51383">MSYHPVPSCESCTQRGFMDRSGAAAVRTEVCQETPKTAQAGLCSRVVGSRTDRLIWSISIALWLTPRRLLRILEPFPAMIQYEPTLSRSLLLGMRGSVGPFACLFALPSAIFAVVLKTWIESTDSDTTKSFGLSATPYTSFTAMLAFLIIFRTQQAYSRFCTGGALVRSMTCLWCDAAGSFVTFTRTSKNDSYEVGRFRELVVRLFSLMNALALAKLSDTDGDDGMAFFLNLQVIDPGSLEPSVIRTVNDTELKVEAVYNMLMALLAEADQAGLMRFAPPVFARALNEMHCGCLKYEDAHNLRFLLFPFPYAQVTVWMMFIHMMATPFMAAIVCIGSTQAFCICFLLTFVFWSLHEVSVELENPFGSDANDLDMQGYQDYCNKRLLLLLHQTNEKAPDLRTDVALSELTIKTVRGETLPLLDAGVIFSGHSKACLLRSNVHEVSDDSSSDLDDGRHAHTAGFH</sequence>
<keyword evidence="6 8" id="KW-0472">Membrane</keyword>
<keyword evidence="3 8" id="KW-0812">Transmembrane</keyword>
<protein>
    <submittedName>
        <fullName evidence="9">Uncharacterized protein</fullName>
    </submittedName>
</protein>
<reference evidence="9" key="1">
    <citation type="submission" date="2023-10" db="EMBL/GenBank/DDBJ databases">
        <authorList>
            <person name="Chen Y."/>
            <person name="Shah S."/>
            <person name="Dougan E. K."/>
            <person name="Thang M."/>
            <person name="Chan C."/>
        </authorList>
    </citation>
    <scope>NUCLEOTIDE SEQUENCE [LARGE SCALE GENOMIC DNA]</scope>
</reference>
<evidence type="ECO:0000256" key="8">
    <source>
        <dbReference type="SAM" id="Phobius"/>
    </source>
</evidence>
<evidence type="ECO:0000256" key="7">
    <source>
        <dbReference type="SAM" id="MobiDB-lite"/>
    </source>
</evidence>
<proteinExistence type="predicted"/>
<dbReference type="PANTHER" id="PTHR33281:SF20">
    <property type="match status" value="1"/>
</dbReference>